<dbReference type="EMBL" id="JARBHB010000012">
    <property type="protein sequence ID" value="KAJ8872033.1"/>
    <property type="molecule type" value="Genomic_DNA"/>
</dbReference>
<organism evidence="1 2">
    <name type="scientific">Dryococelus australis</name>
    <dbReference type="NCBI Taxonomy" id="614101"/>
    <lineage>
        <taxon>Eukaryota</taxon>
        <taxon>Metazoa</taxon>
        <taxon>Ecdysozoa</taxon>
        <taxon>Arthropoda</taxon>
        <taxon>Hexapoda</taxon>
        <taxon>Insecta</taxon>
        <taxon>Pterygota</taxon>
        <taxon>Neoptera</taxon>
        <taxon>Polyneoptera</taxon>
        <taxon>Phasmatodea</taxon>
        <taxon>Verophasmatodea</taxon>
        <taxon>Anareolatae</taxon>
        <taxon>Phasmatidae</taxon>
        <taxon>Eurycanthinae</taxon>
        <taxon>Dryococelus</taxon>
    </lineage>
</organism>
<keyword evidence="2" id="KW-1185">Reference proteome</keyword>
<sequence length="120" mass="13714">MNVPVVTDGCPHKLRCLVDVLKENLGALKVLKFPMDQWCFVMLNIFLKFRCKALISYSTTRKVGPVTTINSRKSFFASSERVCIVCNQGHDIYKCPVFLGHTLLERRDMWCTNTVRVSNA</sequence>
<accession>A0ABQ9GJ47</accession>
<gene>
    <name evidence="1" type="ORF">PR048_028373</name>
</gene>
<comment type="caution">
    <text evidence="1">The sequence shown here is derived from an EMBL/GenBank/DDBJ whole genome shotgun (WGS) entry which is preliminary data.</text>
</comment>
<name>A0ABQ9GJ47_9NEOP</name>
<reference evidence="1 2" key="1">
    <citation type="submission" date="2023-02" db="EMBL/GenBank/DDBJ databases">
        <title>LHISI_Scaffold_Assembly.</title>
        <authorList>
            <person name="Stuart O.P."/>
            <person name="Cleave R."/>
            <person name="Magrath M.J.L."/>
            <person name="Mikheyev A.S."/>
        </authorList>
    </citation>
    <scope>NUCLEOTIDE SEQUENCE [LARGE SCALE GENOMIC DNA]</scope>
    <source>
        <strain evidence="1">Daus_M_001</strain>
        <tissue evidence="1">Leg muscle</tissue>
    </source>
</reference>
<evidence type="ECO:0000313" key="2">
    <source>
        <dbReference type="Proteomes" id="UP001159363"/>
    </source>
</evidence>
<evidence type="ECO:0000313" key="1">
    <source>
        <dbReference type="EMBL" id="KAJ8872033.1"/>
    </source>
</evidence>
<proteinExistence type="predicted"/>
<dbReference type="Proteomes" id="UP001159363">
    <property type="component" value="Chromosome 11"/>
</dbReference>
<protein>
    <submittedName>
        <fullName evidence="1">Uncharacterized protein</fullName>
    </submittedName>
</protein>